<keyword evidence="3 6" id="KW-0731">Sigma factor</keyword>
<evidence type="ECO:0000256" key="5">
    <source>
        <dbReference type="ARBA" id="ARBA00023163"/>
    </source>
</evidence>
<feature type="domain" description="RNA polymerase sigma-70 region 4" evidence="8">
    <location>
        <begin position="133"/>
        <end position="181"/>
    </location>
</feature>
<dbReference type="SUPFAM" id="SSF88946">
    <property type="entry name" value="Sigma2 domain of RNA polymerase sigma factors"/>
    <property type="match status" value="1"/>
</dbReference>
<comment type="caution">
    <text evidence="9">The sequence shown here is derived from an EMBL/GenBank/DDBJ whole genome shotgun (WGS) entry which is preliminary data.</text>
</comment>
<organism evidence="9 10">
    <name type="scientific">Phenylobacterium deserti</name>
    <dbReference type="NCBI Taxonomy" id="1914756"/>
    <lineage>
        <taxon>Bacteria</taxon>
        <taxon>Pseudomonadati</taxon>
        <taxon>Pseudomonadota</taxon>
        <taxon>Alphaproteobacteria</taxon>
        <taxon>Caulobacterales</taxon>
        <taxon>Caulobacteraceae</taxon>
        <taxon>Phenylobacterium</taxon>
    </lineage>
</organism>
<accession>A0A328ATU3</accession>
<evidence type="ECO:0000256" key="6">
    <source>
        <dbReference type="RuleBase" id="RU000716"/>
    </source>
</evidence>
<dbReference type="EMBL" id="QFYR01000001">
    <property type="protein sequence ID" value="RAK57641.1"/>
    <property type="molecule type" value="Genomic_DNA"/>
</dbReference>
<dbReference type="NCBIfam" id="TIGR02937">
    <property type="entry name" value="sigma70-ECF"/>
    <property type="match status" value="1"/>
</dbReference>
<protein>
    <recommendedName>
        <fullName evidence="6">RNA polymerase sigma factor</fullName>
    </recommendedName>
</protein>
<evidence type="ECO:0000259" key="7">
    <source>
        <dbReference type="Pfam" id="PF04542"/>
    </source>
</evidence>
<dbReference type="Gene3D" id="1.10.10.10">
    <property type="entry name" value="Winged helix-like DNA-binding domain superfamily/Winged helix DNA-binding domain"/>
    <property type="match status" value="1"/>
</dbReference>
<dbReference type="PROSITE" id="PS01063">
    <property type="entry name" value="SIGMA70_ECF"/>
    <property type="match status" value="1"/>
</dbReference>
<dbReference type="InterPro" id="IPR013325">
    <property type="entry name" value="RNA_pol_sigma_r2"/>
</dbReference>
<keyword evidence="10" id="KW-1185">Reference proteome</keyword>
<comment type="similarity">
    <text evidence="1 6">Belongs to the sigma-70 factor family. ECF subfamily.</text>
</comment>
<dbReference type="SUPFAM" id="SSF88659">
    <property type="entry name" value="Sigma3 and sigma4 domains of RNA polymerase sigma factors"/>
    <property type="match status" value="1"/>
</dbReference>
<dbReference type="GO" id="GO:0006352">
    <property type="term" value="P:DNA-templated transcription initiation"/>
    <property type="evidence" value="ECO:0007669"/>
    <property type="project" value="InterPro"/>
</dbReference>
<dbReference type="InterPro" id="IPR039425">
    <property type="entry name" value="RNA_pol_sigma-70-like"/>
</dbReference>
<dbReference type="OrthoDB" id="9784272at2"/>
<dbReference type="PANTHER" id="PTHR43133">
    <property type="entry name" value="RNA POLYMERASE ECF-TYPE SIGMA FACTO"/>
    <property type="match status" value="1"/>
</dbReference>
<dbReference type="Pfam" id="PF04545">
    <property type="entry name" value="Sigma70_r4"/>
    <property type="match status" value="1"/>
</dbReference>
<evidence type="ECO:0000313" key="9">
    <source>
        <dbReference type="EMBL" id="RAK57641.1"/>
    </source>
</evidence>
<reference evidence="10" key="1">
    <citation type="submission" date="2018-05" db="EMBL/GenBank/DDBJ databases">
        <authorList>
            <person name="Li X."/>
        </authorList>
    </citation>
    <scope>NUCLEOTIDE SEQUENCE [LARGE SCALE GENOMIC DNA]</scope>
    <source>
        <strain evidence="10">YIM 73061</strain>
    </source>
</reference>
<dbReference type="InterPro" id="IPR013324">
    <property type="entry name" value="RNA_pol_sigma_r3/r4-like"/>
</dbReference>
<dbReference type="InterPro" id="IPR007627">
    <property type="entry name" value="RNA_pol_sigma70_r2"/>
</dbReference>
<sequence length="188" mass="21544">MGRAQRAFEAEDCGPDEQILAIAHFQDRAAFAQLFNRFAPKVKTYFLRMGAREEQAEELAQETLLAVWRKAWQFDPERASAWSWIYTIARNLRIDALRRERHAHVIPPDPEEAPTTPEQALDALEGEAGVRRALQQLPTDQAEILRLAFFEERTHSEIAEQLGLPLGTVKSRIRRATEKLRGSLEGFH</sequence>
<evidence type="ECO:0000313" key="10">
    <source>
        <dbReference type="Proteomes" id="UP000249725"/>
    </source>
</evidence>
<dbReference type="RefSeq" id="WP_111514092.1">
    <property type="nucleotide sequence ID" value="NZ_QFYR01000001.1"/>
</dbReference>
<dbReference type="GO" id="GO:0003677">
    <property type="term" value="F:DNA binding"/>
    <property type="evidence" value="ECO:0007669"/>
    <property type="project" value="UniProtKB-KW"/>
</dbReference>
<dbReference type="AlphaFoldDB" id="A0A328ATU3"/>
<dbReference type="InterPro" id="IPR000838">
    <property type="entry name" value="RNA_pol_sigma70_ECF_CS"/>
</dbReference>
<name>A0A328ATU3_9CAUL</name>
<dbReference type="Proteomes" id="UP000249725">
    <property type="component" value="Unassembled WGS sequence"/>
</dbReference>
<dbReference type="GO" id="GO:0016987">
    <property type="term" value="F:sigma factor activity"/>
    <property type="evidence" value="ECO:0007669"/>
    <property type="project" value="UniProtKB-KW"/>
</dbReference>
<dbReference type="Gene3D" id="1.10.1740.10">
    <property type="match status" value="1"/>
</dbReference>
<evidence type="ECO:0000256" key="2">
    <source>
        <dbReference type="ARBA" id="ARBA00023015"/>
    </source>
</evidence>
<dbReference type="CDD" id="cd06171">
    <property type="entry name" value="Sigma70_r4"/>
    <property type="match status" value="1"/>
</dbReference>
<evidence type="ECO:0000259" key="8">
    <source>
        <dbReference type="Pfam" id="PF04545"/>
    </source>
</evidence>
<evidence type="ECO:0000256" key="3">
    <source>
        <dbReference type="ARBA" id="ARBA00023082"/>
    </source>
</evidence>
<dbReference type="InterPro" id="IPR007630">
    <property type="entry name" value="RNA_pol_sigma70_r4"/>
</dbReference>
<keyword evidence="2 6" id="KW-0805">Transcription regulation</keyword>
<dbReference type="InterPro" id="IPR014284">
    <property type="entry name" value="RNA_pol_sigma-70_dom"/>
</dbReference>
<gene>
    <name evidence="9" type="ORF">DJ018_06865</name>
</gene>
<keyword evidence="4 6" id="KW-0238">DNA-binding</keyword>
<keyword evidence="5 6" id="KW-0804">Transcription</keyword>
<evidence type="ECO:0000256" key="1">
    <source>
        <dbReference type="ARBA" id="ARBA00010641"/>
    </source>
</evidence>
<feature type="domain" description="RNA polymerase sigma-70 region 2" evidence="7">
    <location>
        <begin position="34"/>
        <end position="101"/>
    </location>
</feature>
<proteinExistence type="inferred from homology"/>
<dbReference type="PANTHER" id="PTHR43133:SF62">
    <property type="entry name" value="RNA POLYMERASE SIGMA FACTOR SIGZ"/>
    <property type="match status" value="1"/>
</dbReference>
<dbReference type="InterPro" id="IPR036388">
    <property type="entry name" value="WH-like_DNA-bd_sf"/>
</dbReference>
<dbReference type="Pfam" id="PF04542">
    <property type="entry name" value="Sigma70_r2"/>
    <property type="match status" value="1"/>
</dbReference>
<evidence type="ECO:0000256" key="4">
    <source>
        <dbReference type="ARBA" id="ARBA00023125"/>
    </source>
</evidence>